<evidence type="ECO:0000313" key="2">
    <source>
        <dbReference type="EMBL" id="MFC6763119.1"/>
    </source>
</evidence>
<dbReference type="InterPro" id="IPR025948">
    <property type="entry name" value="HTH-like_dom"/>
</dbReference>
<reference evidence="3" key="1">
    <citation type="journal article" date="2019" name="Int. J. Syst. Evol. Microbiol.">
        <title>The Global Catalogue of Microorganisms (GCM) 10K type strain sequencing project: providing services to taxonomists for standard genome sequencing and annotation.</title>
        <authorList>
            <consortium name="The Broad Institute Genomics Platform"/>
            <consortium name="The Broad Institute Genome Sequencing Center for Infectious Disease"/>
            <person name="Wu L."/>
            <person name="Ma J."/>
        </authorList>
    </citation>
    <scope>NUCLEOTIDE SEQUENCE [LARGE SCALE GENOMIC DNA]</scope>
    <source>
        <strain evidence="3">CCUG 66188</strain>
    </source>
</reference>
<feature type="domain" description="HTH-like" evidence="1">
    <location>
        <begin position="6"/>
        <end position="56"/>
    </location>
</feature>
<evidence type="ECO:0000259" key="1">
    <source>
        <dbReference type="Pfam" id="PF13276"/>
    </source>
</evidence>
<dbReference type="Pfam" id="PF13276">
    <property type="entry name" value="HTH_21"/>
    <property type="match status" value="1"/>
</dbReference>
<name>A0ABW2BCB5_9RHOB</name>
<dbReference type="Proteomes" id="UP001596353">
    <property type="component" value="Unassembled WGS sequence"/>
</dbReference>
<comment type="caution">
    <text evidence="2">The sequence shown here is derived from an EMBL/GenBank/DDBJ whole genome shotgun (WGS) entry which is preliminary data.</text>
</comment>
<accession>A0ABW2BCB5</accession>
<sequence>MDLKLEIECVREQNYKVYGVRKVWHQLRRDGFDVARCTVAWLMKDLALEGISRGKKHRTTILDKSQPCPLDKMNRRFKAPAQFQCCGIRNLGVGGLVLRPRLLVPIGNVPPAEAEANCHAAPERSDMGRVTKINQLPATSVQFRYCRRRSRSYEESVSASCNECGRIRCDPPETAMRGVASVLFVVTAKSCRDGSLSICASLGARTAGIGSRSSIDATGLRQTICEAREDRRG</sequence>
<proteinExistence type="predicted"/>
<protein>
    <submittedName>
        <fullName evidence="2">IS3 family transposase</fullName>
    </submittedName>
</protein>
<gene>
    <name evidence="2" type="ORF">ACFQFQ_31595</name>
</gene>
<dbReference type="EMBL" id="JBHSWG010000008">
    <property type="protein sequence ID" value="MFC6763119.1"/>
    <property type="molecule type" value="Genomic_DNA"/>
</dbReference>
<evidence type="ECO:0000313" key="3">
    <source>
        <dbReference type="Proteomes" id="UP001596353"/>
    </source>
</evidence>
<organism evidence="2 3">
    <name type="scientific">Sulfitobacter porphyrae</name>
    <dbReference type="NCBI Taxonomy" id="1246864"/>
    <lineage>
        <taxon>Bacteria</taxon>
        <taxon>Pseudomonadati</taxon>
        <taxon>Pseudomonadota</taxon>
        <taxon>Alphaproteobacteria</taxon>
        <taxon>Rhodobacterales</taxon>
        <taxon>Roseobacteraceae</taxon>
        <taxon>Sulfitobacter</taxon>
    </lineage>
</organism>
<keyword evidence="3" id="KW-1185">Reference proteome</keyword>